<proteinExistence type="predicted"/>
<dbReference type="Pfam" id="PF07885">
    <property type="entry name" value="Ion_trans_2"/>
    <property type="match status" value="1"/>
</dbReference>
<dbReference type="Gene3D" id="3.40.50.720">
    <property type="entry name" value="NAD(P)-binding Rossmann-like Domain"/>
    <property type="match status" value="1"/>
</dbReference>
<dbReference type="SUPFAM" id="SSF51735">
    <property type="entry name" value="NAD(P)-binding Rossmann-fold domains"/>
    <property type="match status" value="1"/>
</dbReference>
<dbReference type="PROSITE" id="PS51201">
    <property type="entry name" value="RCK_N"/>
    <property type="match status" value="1"/>
</dbReference>
<dbReference type="GO" id="GO:0005886">
    <property type="term" value="C:plasma membrane"/>
    <property type="evidence" value="ECO:0007669"/>
    <property type="project" value="UniProtKB-SubCell"/>
</dbReference>
<protein>
    <submittedName>
        <fullName evidence="5">Potassium channel protein</fullName>
    </submittedName>
</protein>
<dbReference type="InterPro" id="IPR006037">
    <property type="entry name" value="RCK_C"/>
</dbReference>
<dbReference type="InterPro" id="IPR050721">
    <property type="entry name" value="Trk_Ktr_HKT_K-transport"/>
</dbReference>
<keyword evidence="6" id="KW-1185">Reference proteome</keyword>
<feature type="domain" description="RCK N-terminal" evidence="3">
    <location>
        <begin position="113"/>
        <end position="229"/>
    </location>
</feature>
<gene>
    <name evidence="5" type="ORF">G3N55_06555</name>
</gene>
<dbReference type="InterPro" id="IPR036291">
    <property type="entry name" value="NAD(P)-bd_dom_sf"/>
</dbReference>
<dbReference type="SUPFAM" id="SSF116726">
    <property type="entry name" value="TrkA C-terminal domain-like"/>
    <property type="match status" value="1"/>
</dbReference>
<dbReference type="SUPFAM" id="SSF81324">
    <property type="entry name" value="Voltage-gated potassium channels"/>
    <property type="match status" value="1"/>
</dbReference>
<keyword evidence="5" id="KW-0406">Ion transport</keyword>
<dbReference type="PANTHER" id="PTHR43833">
    <property type="entry name" value="POTASSIUM CHANNEL PROTEIN 2-RELATED-RELATED"/>
    <property type="match status" value="1"/>
</dbReference>
<dbReference type="Pfam" id="PF02254">
    <property type="entry name" value="TrkA_N"/>
    <property type="match status" value="1"/>
</dbReference>
<keyword evidence="5" id="KW-0813">Transport</keyword>
<dbReference type="EMBL" id="JAAGRR010000061">
    <property type="protein sequence ID" value="NDY42502.1"/>
    <property type="molecule type" value="Genomic_DNA"/>
</dbReference>
<evidence type="ECO:0000259" key="3">
    <source>
        <dbReference type="PROSITE" id="PS51201"/>
    </source>
</evidence>
<comment type="caution">
    <text evidence="5">The sequence shown here is derived from an EMBL/GenBank/DDBJ whole genome shotgun (WGS) entry which is preliminary data.</text>
</comment>
<dbReference type="InterPro" id="IPR036721">
    <property type="entry name" value="RCK_C_sf"/>
</dbReference>
<dbReference type="RefSeq" id="WP_163298640.1">
    <property type="nucleotide sequence ID" value="NZ_JAAGRR010000061.1"/>
</dbReference>
<dbReference type="PROSITE" id="PS51202">
    <property type="entry name" value="RCK_C"/>
    <property type="match status" value="1"/>
</dbReference>
<accession>A0A6N9TMJ3</accession>
<feature type="domain" description="RCK C-terminal" evidence="4">
    <location>
        <begin position="252"/>
        <end position="338"/>
    </location>
</feature>
<reference evidence="5 6" key="1">
    <citation type="submission" date="2020-02" db="EMBL/GenBank/DDBJ databases">
        <title>Comparative genomics of sulfur disproportionating microorganisms.</title>
        <authorList>
            <person name="Ward L.M."/>
            <person name="Bertran E."/>
            <person name="Johnston D.T."/>
        </authorList>
    </citation>
    <scope>NUCLEOTIDE SEQUENCE [LARGE SCALE GENOMIC DNA]</scope>
    <source>
        <strain evidence="5 6">DSM 100025</strain>
    </source>
</reference>
<dbReference type="AlphaFoldDB" id="A0A6N9TMJ3"/>
<name>A0A6N9TMJ3_DISTH</name>
<dbReference type="Proteomes" id="UP000469346">
    <property type="component" value="Unassembled WGS sequence"/>
</dbReference>
<dbReference type="Gene3D" id="1.10.287.70">
    <property type="match status" value="1"/>
</dbReference>
<keyword evidence="5" id="KW-0407">Ion channel</keyword>
<evidence type="ECO:0000313" key="6">
    <source>
        <dbReference type="Proteomes" id="UP000469346"/>
    </source>
</evidence>
<dbReference type="PANTHER" id="PTHR43833:SF9">
    <property type="entry name" value="POTASSIUM CHANNEL PROTEIN YUGO-RELATED"/>
    <property type="match status" value="1"/>
</dbReference>
<sequence>MKGMLPGRYSRRWARLSALLLLLWAAGVGGYMWIEGWSFRDALYMTTISLTTVGYEEVHPLSPEGRSFTVGLLLVGVGFFFYALGLLSQAVLEGHLRGFWERRRMEKAIDKLNHHFIICGYGRIGRTIQRTISERGIPVVVVENQREVVEELSAAGLLYVEGDATQDEVLLTAGVERARGVICVLHSDADNVYVTLTARAINPGLMIVARADDANAEKKMIQAGADRVISPYEIGARRMALAVLQPTVTEFLDLAVHSTALDLKIEQVELAEDSPLVGRSLAEAAIREETGVTVLAVQQLENHMFLGPPPSYVLRGGDILVVMGDGRGLAAFRDLASAGTREA</sequence>
<evidence type="ECO:0000313" key="5">
    <source>
        <dbReference type="EMBL" id="NDY42502.1"/>
    </source>
</evidence>
<organism evidence="5 6">
    <name type="scientific">Dissulfurirhabdus thermomarina</name>
    <dbReference type="NCBI Taxonomy" id="1765737"/>
    <lineage>
        <taxon>Bacteria</taxon>
        <taxon>Deltaproteobacteria</taxon>
        <taxon>Dissulfurirhabdaceae</taxon>
        <taxon>Dissulfurirhabdus</taxon>
    </lineage>
</organism>
<evidence type="ECO:0000259" key="4">
    <source>
        <dbReference type="PROSITE" id="PS51202"/>
    </source>
</evidence>
<keyword evidence="2" id="KW-0472">Membrane</keyword>
<dbReference type="Pfam" id="PF02080">
    <property type="entry name" value="TrkA_C"/>
    <property type="match status" value="1"/>
</dbReference>
<evidence type="ECO:0000256" key="2">
    <source>
        <dbReference type="SAM" id="Phobius"/>
    </source>
</evidence>
<dbReference type="GO" id="GO:0006813">
    <property type="term" value="P:potassium ion transport"/>
    <property type="evidence" value="ECO:0007669"/>
    <property type="project" value="InterPro"/>
</dbReference>
<feature type="transmembrane region" description="Helical" evidence="2">
    <location>
        <begin position="68"/>
        <end position="92"/>
    </location>
</feature>
<comment type="subcellular location">
    <subcellularLocation>
        <location evidence="1">Cell membrane</location>
        <topology evidence="1">Multi-pass membrane protein</topology>
    </subcellularLocation>
</comment>
<dbReference type="InterPro" id="IPR003148">
    <property type="entry name" value="RCK_N"/>
</dbReference>
<dbReference type="Gene3D" id="3.30.70.1450">
    <property type="entry name" value="Regulator of K+ conductance, C-terminal domain"/>
    <property type="match status" value="1"/>
</dbReference>
<dbReference type="InterPro" id="IPR013099">
    <property type="entry name" value="K_chnl_dom"/>
</dbReference>
<dbReference type="GO" id="GO:0008324">
    <property type="term" value="F:monoatomic cation transmembrane transporter activity"/>
    <property type="evidence" value="ECO:0007669"/>
    <property type="project" value="InterPro"/>
</dbReference>
<keyword evidence="2" id="KW-0812">Transmembrane</keyword>
<keyword evidence="2" id="KW-1133">Transmembrane helix</keyword>
<evidence type="ECO:0000256" key="1">
    <source>
        <dbReference type="ARBA" id="ARBA00004651"/>
    </source>
</evidence>